<proteinExistence type="inferred from homology"/>
<dbReference type="AlphaFoldDB" id="A0A9W9TED7"/>
<gene>
    <name evidence="8" type="ORF">N7468_008750</name>
</gene>
<dbReference type="Gene3D" id="3.40.309.10">
    <property type="entry name" value="Aldehyde Dehydrogenase, Chain A, domain 2"/>
    <property type="match status" value="2"/>
</dbReference>
<accession>A0A9W9TED7</accession>
<dbReference type="RefSeq" id="XP_058326376.1">
    <property type="nucleotide sequence ID" value="XM_058478046.1"/>
</dbReference>
<dbReference type="InterPro" id="IPR016160">
    <property type="entry name" value="Ald_DH_CS_CYS"/>
</dbReference>
<evidence type="ECO:0000313" key="9">
    <source>
        <dbReference type="Proteomes" id="UP001150941"/>
    </source>
</evidence>
<dbReference type="InterPro" id="IPR015590">
    <property type="entry name" value="Aldehyde_DH_dom"/>
</dbReference>
<evidence type="ECO:0000256" key="3">
    <source>
        <dbReference type="ARBA" id="ARBA00024226"/>
    </source>
</evidence>
<feature type="domain" description="Aldehyde dehydrogenase" evidence="7">
    <location>
        <begin position="21"/>
        <end position="363"/>
    </location>
</feature>
<dbReference type="Proteomes" id="UP001150941">
    <property type="component" value="Unassembled WGS sequence"/>
</dbReference>
<evidence type="ECO:0000259" key="7">
    <source>
        <dbReference type="Pfam" id="PF00171"/>
    </source>
</evidence>
<dbReference type="InterPro" id="IPR016161">
    <property type="entry name" value="Ald_DH/histidinol_DH"/>
</dbReference>
<dbReference type="Gene3D" id="3.40.605.10">
    <property type="entry name" value="Aldehyde Dehydrogenase, Chain A, domain 1"/>
    <property type="match status" value="1"/>
</dbReference>
<dbReference type="GO" id="GO:0004029">
    <property type="term" value="F:aldehyde dehydrogenase (NAD+) activity"/>
    <property type="evidence" value="ECO:0007669"/>
    <property type="project" value="UniProtKB-EC"/>
</dbReference>
<evidence type="ECO:0000256" key="2">
    <source>
        <dbReference type="ARBA" id="ARBA00023002"/>
    </source>
</evidence>
<dbReference type="EC" id="1.2.1.3" evidence="3"/>
<reference evidence="8" key="2">
    <citation type="journal article" date="2023" name="IMA Fungus">
        <title>Comparative genomic study of the Penicillium genus elucidates a diverse pangenome and 15 lateral gene transfer events.</title>
        <authorList>
            <person name="Petersen C."/>
            <person name="Sorensen T."/>
            <person name="Nielsen M.R."/>
            <person name="Sondergaard T.E."/>
            <person name="Sorensen J.L."/>
            <person name="Fitzpatrick D.A."/>
            <person name="Frisvad J.C."/>
            <person name="Nielsen K.L."/>
        </authorList>
    </citation>
    <scope>NUCLEOTIDE SEQUENCE</scope>
    <source>
        <strain evidence="8">IBT 19713</strain>
    </source>
</reference>
<dbReference type="InterPro" id="IPR016162">
    <property type="entry name" value="Ald_DH_N"/>
</dbReference>
<evidence type="ECO:0000313" key="8">
    <source>
        <dbReference type="EMBL" id="KAJ5219546.1"/>
    </source>
</evidence>
<dbReference type="PROSITE" id="PS00070">
    <property type="entry name" value="ALDEHYDE_DEHYDR_CYS"/>
    <property type="match status" value="1"/>
</dbReference>
<evidence type="ECO:0000256" key="6">
    <source>
        <dbReference type="RuleBase" id="RU003345"/>
    </source>
</evidence>
<dbReference type="GeneID" id="83205349"/>
<dbReference type="PROSITE" id="PS00687">
    <property type="entry name" value="ALDEHYDE_DEHYDR_GLU"/>
    <property type="match status" value="1"/>
</dbReference>
<feature type="domain" description="Aldehyde dehydrogenase" evidence="7">
    <location>
        <begin position="395"/>
        <end position="462"/>
    </location>
</feature>
<dbReference type="OrthoDB" id="310895at2759"/>
<dbReference type="Pfam" id="PF00171">
    <property type="entry name" value="Aldedh"/>
    <property type="match status" value="2"/>
</dbReference>
<organism evidence="8 9">
    <name type="scientific">Penicillium chermesinum</name>
    <dbReference type="NCBI Taxonomy" id="63820"/>
    <lineage>
        <taxon>Eukaryota</taxon>
        <taxon>Fungi</taxon>
        <taxon>Dikarya</taxon>
        <taxon>Ascomycota</taxon>
        <taxon>Pezizomycotina</taxon>
        <taxon>Eurotiomycetes</taxon>
        <taxon>Eurotiomycetidae</taxon>
        <taxon>Eurotiales</taxon>
        <taxon>Aspergillaceae</taxon>
        <taxon>Penicillium</taxon>
    </lineage>
</organism>
<dbReference type="SUPFAM" id="SSF53720">
    <property type="entry name" value="ALDH-like"/>
    <property type="match status" value="1"/>
</dbReference>
<dbReference type="EMBL" id="JAPQKS010000007">
    <property type="protein sequence ID" value="KAJ5219546.1"/>
    <property type="molecule type" value="Genomic_DNA"/>
</dbReference>
<dbReference type="PANTHER" id="PTHR11699">
    <property type="entry name" value="ALDEHYDE DEHYDROGENASE-RELATED"/>
    <property type="match status" value="1"/>
</dbReference>
<keyword evidence="9" id="KW-1185">Reference proteome</keyword>
<comment type="similarity">
    <text evidence="1 6">Belongs to the aldehyde dehydrogenase family.</text>
</comment>
<feature type="active site" evidence="5">
    <location>
        <position position="235"/>
    </location>
</feature>
<evidence type="ECO:0000256" key="5">
    <source>
        <dbReference type="PROSITE-ProRule" id="PRU10007"/>
    </source>
</evidence>
<name>A0A9W9TED7_9EURO</name>
<comment type="caution">
    <text evidence="8">The sequence shown here is derived from an EMBL/GenBank/DDBJ whole genome shotgun (WGS) entry which is preliminary data.</text>
</comment>
<dbReference type="InterPro" id="IPR029510">
    <property type="entry name" value="Ald_DH_CS_GLU"/>
</dbReference>
<evidence type="ECO:0000256" key="4">
    <source>
        <dbReference type="ARBA" id="ARBA00049194"/>
    </source>
</evidence>
<dbReference type="InterPro" id="IPR016163">
    <property type="entry name" value="Ald_DH_C"/>
</dbReference>
<protein>
    <recommendedName>
        <fullName evidence="3">aldehyde dehydrogenase (NAD(+))</fullName>
        <ecNumber evidence="3">1.2.1.3</ecNumber>
    </recommendedName>
</protein>
<evidence type="ECO:0000256" key="1">
    <source>
        <dbReference type="ARBA" id="ARBA00009986"/>
    </source>
</evidence>
<keyword evidence="2 6" id="KW-0560">Oxidoreductase</keyword>
<dbReference type="FunFam" id="3.40.605.10:FF:000007">
    <property type="entry name" value="NAD/NADP-dependent betaine aldehyde dehydrogenase"/>
    <property type="match status" value="1"/>
</dbReference>
<reference evidence="8" key="1">
    <citation type="submission" date="2022-11" db="EMBL/GenBank/DDBJ databases">
        <authorList>
            <person name="Petersen C."/>
        </authorList>
    </citation>
    <scope>NUCLEOTIDE SEQUENCE</scope>
    <source>
        <strain evidence="8">IBT 19713</strain>
    </source>
</reference>
<comment type="catalytic activity">
    <reaction evidence="4">
        <text>an aldehyde + NAD(+) + H2O = a carboxylate + NADH + 2 H(+)</text>
        <dbReference type="Rhea" id="RHEA:16185"/>
        <dbReference type="ChEBI" id="CHEBI:15377"/>
        <dbReference type="ChEBI" id="CHEBI:15378"/>
        <dbReference type="ChEBI" id="CHEBI:17478"/>
        <dbReference type="ChEBI" id="CHEBI:29067"/>
        <dbReference type="ChEBI" id="CHEBI:57540"/>
        <dbReference type="ChEBI" id="CHEBI:57945"/>
        <dbReference type="EC" id="1.2.1.3"/>
    </reaction>
</comment>
<sequence length="512" mass="54840">MSSTYLLWIAGKKGPGGETPCHAASKEDVDRAVRAAHETFKAGIWSRASRHHRADVLDKCADLLSASLPDLIALEVKQTGRAIREMKAQVPSLVKWFKYYASLLRVEERPVLPTTGKLHNFIDRVPLGVVIQITPFNHPLLIAVKKLAPALAAGNSVILKPSELTPLTSLLLGSILHEAGVPAGVFSVLPGYGAITGKHLVSHPLVRKVDVTGGTVAGRAIGSIVGANLSKYTAELGGKAPLVVFERADLDVAVNGIVFGSYIASGQTCIASTRIIVENSVKDELLRKLKAKVEGITERMGAPTNPDSSMGPLISEKQLQNVERLVSDAVQSGNADVLVGGTRMHGLSSLDGTDFDRGYYFAPSPSGAKRPSGLSLWSLASIVSARLSNSPMTPHFGLGAGIWTNDLSQAFRVSDQIDAGIVWVNTHHRNDPSSPWGGAKSASGVGSENGIDAYHAYTTTKSTIINYASPRSHWHRMIGLVMHRTKSDMVDQLDRITCRYYTLLLAPVSILS</sequence>